<proteinExistence type="predicted"/>
<gene>
    <name evidence="1" type="ORF">DW068_08800</name>
</gene>
<dbReference type="RefSeq" id="WP_118314604.1">
    <property type="nucleotide sequence ID" value="NZ_CALLAX010000079.1"/>
</dbReference>
<reference evidence="1 2" key="1">
    <citation type="submission" date="2018-08" db="EMBL/GenBank/DDBJ databases">
        <title>A genome reference for cultivated species of the human gut microbiota.</title>
        <authorList>
            <person name="Zou Y."/>
            <person name="Xue W."/>
            <person name="Luo G."/>
        </authorList>
    </citation>
    <scope>NUCLEOTIDE SEQUENCE [LARGE SCALE GENOMIC DNA]</scope>
    <source>
        <strain evidence="1 2">AF45-14BH</strain>
    </source>
</reference>
<accession>A0A415G6W0</accession>
<evidence type="ECO:0000313" key="2">
    <source>
        <dbReference type="Proteomes" id="UP000283497"/>
    </source>
</evidence>
<organism evidence="1 2">
    <name type="scientific">Anaerobutyricum hallii</name>
    <dbReference type="NCBI Taxonomy" id="39488"/>
    <lineage>
        <taxon>Bacteria</taxon>
        <taxon>Bacillati</taxon>
        <taxon>Bacillota</taxon>
        <taxon>Clostridia</taxon>
        <taxon>Lachnospirales</taxon>
        <taxon>Lachnospiraceae</taxon>
        <taxon>Anaerobutyricum</taxon>
    </lineage>
</organism>
<dbReference type="EMBL" id="QRNJ01000031">
    <property type="protein sequence ID" value="RHK38769.1"/>
    <property type="molecule type" value="Genomic_DNA"/>
</dbReference>
<dbReference type="Proteomes" id="UP000283497">
    <property type="component" value="Unassembled WGS sequence"/>
</dbReference>
<name>A0A415G6W0_9FIRM</name>
<dbReference type="AlphaFoldDB" id="A0A415G6W0"/>
<evidence type="ECO:0000313" key="1">
    <source>
        <dbReference type="EMBL" id="RHK38769.1"/>
    </source>
</evidence>
<sequence length="86" mass="9694">MDKWVPVTEKLPTKEGLYIVTMDGGIAGQKEPFTSTGYFENGQWDDDGDCVIAWMSLPEPYKAGVNRKCPTWGNRVFGDFMKNAKK</sequence>
<evidence type="ECO:0008006" key="3">
    <source>
        <dbReference type="Google" id="ProtNLM"/>
    </source>
</evidence>
<protein>
    <recommendedName>
        <fullName evidence="3">DUF551 domain-containing protein</fullName>
    </recommendedName>
</protein>
<comment type="caution">
    <text evidence="1">The sequence shown here is derived from an EMBL/GenBank/DDBJ whole genome shotgun (WGS) entry which is preliminary data.</text>
</comment>